<comment type="caution">
    <text evidence="1">The sequence shown here is derived from an EMBL/GenBank/DDBJ whole genome shotgun (WGS) entry which is preliminary data.</text>
</comment>
<name>A0A9W8MXI5_9AGAR</name>
<accession>A0A9W8MXI5</accession>
<gene>
    <name evidence="1" type="ORF">NLJ89_g3215</name>
</gene>
<dbReference type="EMBL" id="JANKHO010000225">
    <property type="protein sequence ID" value="KAJ3512969.1"/>
    <property type="molecule type" value="Genomic_DNA"/>
</dbReference>
<proteinExistence type="predicted"/>
<dbReference type="AlphaFoldDB" id="A0A9W8MXI5"/>
<keyword evidence="2" id="KW-1185">Reference proteome</keyword>
<reference evidence="1" key="1">
    <citation type="submission" date="2022-07" db="EMBL/GenBank/DDBJ databases">
        <title>Genome Sequence of Agrocybe chaxingu.</title>
        <authorList>
            <person name="Buettner E."/>
        </authorList>
    </citation>
    <scope>NUCLEOTIDE SEQUENCE</scope>
    <source>
        <strain evidence="1">MP-N11</strain>
    </source>
</reference>
<sequence length="251" mass="29105">MLDLMSPTLPNDVLFAVVQELSLQSSQSPLLACCQTSRVLNHMPIRYAFSMLLLCWKERGLEENEQWYEDIHEILLSNEHLRSCVCILDIAVNFMGEYTLEEVSLPSILNMLRAENCINSGIHTIKLTGYGHNHKATIDWNVMSEEFHGTLYGLISDSRISTSETFVKLRTIHLYWFQNITAYLVIHMPDSVESLSLLSRVSTMEKVAETSTNLRRRRRGRRRRRRRLKIVPLASLESFGISWEDLKKNIF</sequence>
<dbReference type="Proteomes" id="UP001148786">
    <property type="component" value="Unassembled WGS sequence"/>
</dbReference>
<protein>
    <submittedName>
        <fullName evidence="1">Uncharacterized protein</fullName>
    </submittedName>
</protein>
<evidence type="ECO:0000313" key="2">
    <source>
        <dbReference type="Proteomes" id="UP001148786"/>
    </source>
</evidence>
<evidence type="ECO:0000313" key="1">
    <source>
        <dbReference type="EMBL" id="KAJ3512969.1"/>
    </source>
</evidence>
<organism evidence="1 2">
    <name type="scientific">Agrocybe chaxingu</name>
    <dbReference type="NCBI Taxonomy" id="84603"/>
    <lineage>
        <taxon>Eukaryota</taxon>
        <taxon>Fungi</taxon>
        <taxon>Dikarya</taxon>
        <taxon>Basidiomycota</taxon>
        <taxon>Agaricomycotina</taxon>
        <taxon>Agaricomycetes</taxon>
        <taxon>Agaricomycetidae</taxon>
        <taxon>Agaricales</taxon>
        <taxon>Agaricineae</taxon>
        <taxon>Strophariaceae</taxon>
        <taxon>Agrocybe</taxon>
    </lineage>
</organism>